<organism evidence="1 2">
    <name type="scientific">Phyllobacterium sophorae</name>
    <dbReference type="NCBI Taxonomy" id="1520277"/>
    <lineage>
        <taxon>Bacteria</taxon>
        <taxon>Pseudomonadati</taxon>
        <taxon>Pseudomonadota</taxon>
        <taxon>Alphaproteobacteria</taxon>
        <taxon>Hyphomicrobiales</taxon>
        <taxon>Phyllobacteriaceae</taxon>
        <taxon>Phyllobacterium</taxon>
    </lineage>
</organism>
<gene>
    <name evidence="1" type="ORF">CU103_15520</name>
</gene>
<name>A0A2P7BB53_9HYPH</name>
<dbReference type="Proteomes" id="UP000241764">
    <property type="component" value="Unassembled WGS sequence"/>
</dbReference>
<proteinExistence type="predicted"/>
<sequence length="83" mass="9263">MTFLGDDNPNYSKSDGELMQVALEDAAKRLNITDMTNPEFGTLARFVRAAFIIGNRDSEAMAKFAVNAVLTRRRRTSRNKPAP</sequence>
<dbReference type="AlphaFoldDB" id="A0A2P7BB53"/>
<protein>
    <submittedName>
        <fullName evidence="1">Uncharacterized protein</fullName>
    </submittedName>
</protein>
<evidence type="ECO:0000313" key="2">
    <source>
        <dbReference type="Proteomes" id="UP000241764"/>
    </source>
</evidence>
<accession>A0A2P7BB53</accession>
<keyword evidence="2" id="KW-1185">Reference proteome</keyword>
<comment type="caution">
    <text evidence="1">The sequence shown here is derived from an EMBL/GenBank/DDBJ whole genome shotgun (WGS) entry which is preliminary data.</text>
</comment>
<reference evidence="2" key="1">
    <citation type="submission" date="2017-11" db="EMBL/GenBank/DDBJ databases">
        <authorList>
            <person name="Kuznetsova I."/>
            <person name="Sazanova A."/>
            <person name="Chirak E."/>
            <person name="Safronova V."/>
            <person name="Willems A."/>
        </authorList>
    </citation>
    <scope>NUCLEOTIDE SEQUENCE [LARGE SCALE GENOMIC DNA]</scope>
    <source>
        <strain evidence="2">CCBAU 03422</strain>
    </source>
</reference>
<dbReference type="EMBL" id="PGGM01000006">
    <property type="protein sequence ID" value="PSH63656.1"/>
    <property type="molecule type" value="Genomic_DNA"/>
</dbReference>
<evidence type="ECO:0000313" key="1">
    <source>
        <dbReference type="EMBL" id="PSH63656.1"/>
    </source>
</evidence>